<evidence type="ECO:0000313" key="1">
    <source>
        <dbReference type="EMBL" id="RVW57144.1"/>
    </source>
</evidence>
<evidence type="ECO:0000313" key="2">
    <source>
        <dbReference type="Proteomes" id="UP000288805"/>
    </source>
</evidence>
<name>A0A438FB29_VITVI</name>
<accession>A0A438FB29</accession>
<sequence>MYFFQIEHELTNSPQNISHGSRAEATLGKMANSLFRPFNDWEVDSVEQFLLCLHEKRVVRDEDDRMLWTKTKSGKFTVKSLYSALEPGNPISFPRRIIWNS</sequence>
<reference evidence="1 2" key="1">
    <citation type="journal article" date="2018" name="PLoS Genet.">
        <title>Population sequencing reveals clonal diversity and ancestral inbreeding in the grapevine cultivar Chardonnay.</title>
        <authorList>
            <person name="Roach M.J."/>
            <person name="Johnson D.L."/>
            <person name="Bohlmann J."/>
            <person name="van Vuuren H.J."/>
            <person name="Jones S.J."/>
            <person name="Pretorius I.S."/>
            <person name="Schmidt S.A."/>
            <person name="Borneman A.R."/>
        </authorList>
    </citation>
    <scope>NUCLEOTIDE SEQUENCE [LARGE SCALE GENOMIC DNA]</scope>
    <source>
        <strain evidence="2">cv. Chardonnay</strain>
        <tissue evidence="1">Leaf</tissue>
    </source>
</reference>
<gene>
    <name evidence="1" type="ORF">CK203_091658</name>
</gene>
<dbReference type="EMBL" id="QGNW01001066">
    <property type="protein sequence ID" value="RVW57144.1"/>
    <property type="molecule type" value="Genomic_DNA"/>
</dbReference>
<proteinExistence type="predicted"/>
<protein>
    <submittedName>
        <fullName evidence="1">Uncharacterized protein</fullName>
    </submittedName>
</protein>
<comment type="caution">
    <text evidence="1">The sequence shown here is derived from an EMBL/GenBank/DDBJ whole genome shotgun (WGS) entry which is preliminary data.</text>
</comment>
<organism evidence="1 2">
    <name type="scientific">Vitis vinifera</name>
    <name type="common">Grape</name>
    <dbReference type="NCBI Taxonomy" id="29760"/>
    <lineage>
        <taxon>Eukaryota</taxon>
        <taxon>Viridiplantae</taxon>
        <taxon>Streptophyta</taxon>
        <taxon>Embryophyta</taxon>
        <taxon>Tracheophyta</taxon>
        <taxon>Spermatophyta</taxon>
        <taxon>Magnoliopsida</taxon>
        <taxon>eudicotyledons</taxon>
        <taxon>Gunneridae</taxon>
        <taxon>Pentapetalae</taxon>
        <taxon>rosids</taxon>
        <taxon>Vitales</taxon>
        <taxon>Vitaceae</taxon>
        <taxon>Viteae</taxon>
        <taxon>Vitis</taxon>
    </lineage>
</organism>
<dbReference type="Proteomes" id="UP000288805">
    <property type="component" value="Unassembled WGS sequence"/>
</dbReference>
<dbReference type="AlphaFoldDB" id="A0A438FB29"/>